<evidence type="ECO:0000256" key="1">
    <source>
        <dbReference type="ARBA" id="ARBA00010641"/>
    </source>
</evidence>
<keyword evidence="2" id="KW-0805">Transcription regulation</keyword>
<keyword evidence="8" id="KW-1185">Reference proteome</keyword>
<dbReference type="Gene3D" id="1.10.10.10">
    <property type="entry name" value="Winged helix-like DNA-binding domain superfamily/Winged helix DNA-binding domain"/>
    <property type="match status" value="1"/>
</dbReference>
<dbReference type="SUPFAM" id="SSF88659">
    <property type="entry name" value="Sigma3 and sigma4 domains of RNA polymerase sigma factors"/>
    <property type="match status" value="1"/>
</dbReference>
<keyword evidence="4" id="KW-0804">Transcription</keyword>
<dbReference type="Pfam" id="PF04542">
    <property type="entry name" value="Sigma70_r2"/>
    <property type="match status" value="1"/>
</dbReference>
<protein>
    <submittedName>
        <fullName evidence="7">RNA polymerase, sigma-24 subunit, ECF subfamily</fullName>
    </submittedName>
</protein>
<sequence length="181" mass="21075">MPSEPSFEQIVQDHQAMVFRTLVRLTGRTNDIEDLAQDVFLRLFRALPSFRGDALVTTYLYRITVNVAQDEWKRRRREDRRHVSISDDTEGWDDRLADPNPNAMEQLEETQFADLVNEQLNQLSLIEHTILVLYHQEERSYDQIATVLGMPIGTVRTHLHRGRKKIRSGLQTSTAKMKVTV</sequence>
<dbReference type="EMBL" id="CP002480">
    <property type="protein sequence ID" value="ADW68091.1"/>
    <property type="molecule type" value="Genomic_DNA"/>
</dbReference>
<dbReference type="eggNOG" id="COG1595">
    <property type="taxonomic scope" value="Bacteria"/>
</dbReference>
<feature type="domain" description="RNA polymerase sigma-70 region 2" evidence="5">
    <location>
        <begin position="11"/>
        <end position="77"/>
    </location>
</feature>
<dbReference type="InterPro" id="IPR007627">
    <property type="entry name" value="RNA_pol_sigma70_r2"/>
</dbReference>
<dbReference type="CDD" id="cd06171">
    <property type="entry name" value="Sigma70_r4"/>
    <property type="match status" value="1"/>
</dbReference>
<dbReference type="InterPro" id="IPR036388">
    <property type="entry name" value="WH-like_DNA-bd_sf"/>
</dbReference>
<dbReference type="Proteomes" id="UP000000343">
    <property type="component" value="Chromosome"/>
</dbReference>
<dbReference type="SUPFAM" id="SSF88946">
    <property type="entry name" value="Sigma2 domain of RNA polymerase sigma factors"/>
    <property type="match status" value="1"/>
</dbReference>
<dbReference type="PaxDb" id="1198114-AciX9_1028"/>
<accession>E8X2V7</accession>
<reference evidence="8" key="1">
    <citation type="submission" date="2011-01" db="EMBL/GenBank/DDBJ databases">
        <title>Complete sequence of chromosome of Acidobacterium sp. MP5ACTX9.</title>
        <authorList>
            <consortium name="US DOE Joint Genome Institute"/>
            <person name="Lucas S."/>
            <person name="Copeland A."/>
            <person name="Lapidus A."/>
            <person name="Cheng J.-F."/>
            <person name="Goodwin L."/>
            <person name="Pitluck S."/>
            <person name="Teshima H."/>
            <person name="Detter J.C."/>
            <person name="Han C."/>
            <person name="Tapia R."/>
            <person name="Land M."/>
            <person name="Hauser L."/>
            <person name="Kyrpides N."/>
            <person name="Ivanova N."/>
            <person name="Ovchinnikova G."/>
            <person name="Pagani I."/>
            <person name="Rawat S.R."/>
            <person name="Mannisto M."/>
            <person name="Haggblom M.M."/>
            <person name="Woyke T."/>
        </authorList>
    </citation>
    <scope>NUCLEOTIDE SEQUENCE [LARGE SCALE GENOMIC DNA]</scope>
    <source>
        <strain evidence="8">MP5ACTX9</strain>
    </source>
</reference>
<dbReference type="KEGG" id="acm:AciX9_1028"/>
<organism evidence="8">
    <name type="scientific">Granulicella tundricola (strain ATCC BAA-1859 / DSM 23138 / MP5ACTX9)</name>
    <dbReference type="NCBI Taxonomy" id="1198114"/>
    <lineage>
        <taxon>Bacteria</taxon>
        <taxon>Pseudomonadati</taxon>
        <taxon>Acidobacteriota</taxon>
        <taxon>Terriglobia</taxon>
        <taxon>Terriglobales</taxon>
        <taxon>Acidobacteriaceae</taxon>
        <taxon>Granulicella</taxon>
    </lineage>
</organism>
<dbReference type="PANTHER" id="PTHR43133:SF51">
    <property type="entry name" value="RNA POLYMERASE SIGMA FACTOR"/>
    <property type="match status" value="1"/>
</dbReference>
<dbReference type="GO" id="GO:0016987">
    <property type="term" value="F:sigma factor activity"/>
    <property type="evidence" value="ECO:0007669"/>
    <property type="project" value="UniProtKB-KW"/>
</dbReference>
<dbReference type="STRING" id="1198114.AciX9_1028"/>
<evidence type="ECO:0000256" key="4">
    <source>
        <dbReference type="ARBA" id="ARBA00023163"/>
    </source>
</evidence>
<dbReference type="GO" id="GO:0006352">
    <property type="term" value="P:DNA-templated transcription initiation"/>
    <property type="evidence" value="ECO:0007669"/>
    <property type="project" value="InterPro"/>
</dbReference>
<evidence type="ECO:0000256" key="2">
    <source>
        <dbReference type="ARBA" id="ARBA00023015"/>
    </source>
</evidence>
<evidence type="ECO:0000259" key="5">
    <source>
        <dbReference type="Pfam" id="PF04542"/>
    </source>
</evidence>
<keyword evidence="3" id="KW-0731">Sigma factor</keyword>
<dbReference type="Pfam" id="PF08281">
    <property type="entry name" value="Sigma70_r4_2"/>
    <property type="match status" value="1"/>
</dbReference>
<comment type="similarity">
    <text evidence="1">Belongs to the sigma-70 factor family. ECF subfamily.</text>
</comment>
<dbReference type="RefSeq" id="WP_013579414.1">
    <property type="nucleotide sequence ID" value="NC_015064.1"/>
</dbReference>
<dbReference type="Gene3D" id="1.10.1740.10">
    <property type="match status" value="1"/>
</dbReference>
<dbReference type="OrthoDB" id="9784984at2"/>
<dbReference type="InterPro" id="IPR013324">
    <property type="entry name" value="RNA_pol_sigma_r3/r4-like"/>
</dbReference>
<dbReference type="AlphaFoldDB" id="E8X2V7"/>
<dbReference type="InterPro" id="IPR013325">
    <property type="entry name" value="RNA_pol_sigma_r2"/>
</dbReference>
<evidence type="ECO:0000313" key="8">
    <source>
        <dbReference type="Proteomes" id="UP000000343"/>
    </source>
</evidence>
<name>E8X2V7_GRATM</name>
<feature type="domain" description="RNA polymerase sigma factor 70 region 4 type 2" evidence="6">
    <location>
        <begin position="116"/>
        <end position="166"/>
    </location>
</feature>
<evidence type="ECO:0000259" key="6">
    <source>
        <dbReference type="Pfam" id="PF08281"/>
    </source>
</evidence>
<dbReference type="NCBIfam" id="TIGR02937">
    <property type="entry name" value="sigma70-ECF"/>
    <property type="match status" value="1"/>
</dbReference>
<dbReference type="InterPro" id="IPR039425">
    <property type="entry name" value="RNA_pol_sigma-70-like"/>
</dbReference>
<evidence type="ECO:0000313" key="7">
    <source>
        <dbReference type="EMBL" id="ADW68091.1"/>
    </source>
</evidence>
<proteinExistence type="inferred from homology"/>
<evidence type="ECO:0000256" key="3">
    <source>
        <dbReference type="ARBA" id="ARBA00023082"/>
    </source>
</evidence>
<gene>
    <name evidence="7" type="ordered locus">AciX9_1028</name>
</gene>
<dbReference type="InterPro" id="IPR014284">
    <property type="entry name" value="RNA_pol_sigma-70_dom"/>
</dbReference>
<dbReference type="HOGENOM" id="CLU_047691_3_0_0"/>
<dbReference type="GO" id="GO:0003677">
    <property type="term" value="F:DNA binding"/>
    <property type="evidence" value="ECO:0007669"/>
    <property type="project" value="InterPro"/>
</dbReference>
<dbReference type="InterPro" id="IPR013249">
    <property type="entry name" value="RNA_pol_sigma70_r4_t2"/>
</dbReference>
<dbReference type="PANTHER" id="PTHR43133">
    <property type="entry name" value="RNA POLYMERASE ECF-TYPE SIGMA FACTO"/>
    <property type="match status" value="1"/>
</dbReference>